<dbReference type="PANTHER" id="PTHR41247:SF1">
    <property type="entry name" value="HTH-TYPE TRANSCRIPTIONAL REPRESSOR YCNK"/>
    <property type="match status" value="1"/>
</dbReference>
<dbReference type="InterPro" id="IPR008719">
    <property type="entry name" value="N2O_reductase_NosL"/>
</dbReference>
<dbReference type="SUPFAM" id="SSF160387">
    <property type="entry name" value="NosL/MerB-like"/>
    <property type="match status" value="1"/>
</dbReference>
<dbReference type="EMBL" id="QURN01000013">
    <property type="protein sequence ID" value="RFC65794.1"/>
    <property type="molecule type" value="Genomic_DNA"/>
</dbReference>
<evidence type="ECO:0000313" key="2">
    <source>
        <dbReference type="EMBL" id="RFC65794.1"/>
    </source>
</evidence>
<comment type="caution">
    <text evidence="2">The sequence shown here is derived from an EMBL/GenBank/DDBJ whole genome shotgun (WGS) entry which is preliminary data.</text>
</comment>
<keyword evidence="3" id="KW-1185">Reference proteome</keyword>
<dbReference type="Proteomes" id="UP000262379">
    <property type="component" value="Unassembled WGS sequence"/>
</dbReference>
<accession>A0A371X9T0</accession>
<organism evidence="2 3">
    <name type="scientific">Mesorhizobium denitrificans</name>
    <dbReference type="NCBI Taxonomy" id="2294114"/>
    <lineage>
        <taxon>Bacteria</taxon>
        <taxon>Pseudomonadati</taxon>
        <taxon>Pseudomonadota</taxon>
        <taxon>Alphaproteobacteria</taxon>
        <taxon>Hyphomicrobiales</taxon>
        <taxon>Phyllobacteriaceae</taxon>
        <taxon>Mesorhizobium</taxon>
    </lineage>
</organism>
<dbReference type="RefSeq" id="WP_116624903.1">
    <property type="nucleotide sequence ID" value="NZ_QURN01000013.1"/>
</dbReference>
<reference evidence="3" key="1">
    <citation type="submission" date="2018-08" db="EMBL/GenBank/DDBJ databases">
        <authorList>
            <person name="Im W.T."/>
        </authorList>
    </citation>
    <scope>NUCLEOTIDE SEQUENCE [LARGE SCALE GENOMIC DNA]</scope>
    <source>
        <strain evidence="3">LA-28</strain>
    </source>
</reference>
<dbReference type="AlphaFoldDB" id="A0A371X9T0"/>
<evidence type="ECO:0000256" key="1">
    <source>
        <dbReference type="SAM" id="MobiDB-lite"/>
    </source>
</evidence>
<name>A0A371X9T0_9HYPH</name>
<dbReference type="PROSITE" id="PS51257">
    <property type="entry name" value="PROKAR_LIPOPROTEIN"/>
    <property type="match status" value="1"/>
</dbReference>
<feature type="region of interest" description="Disordered" evidence="1">
    <location>
        <begin position="164"/>
        <end position="189"/>
    </location>
</feature>
<protein>
    <submittedName>
        <fullName evidence="2">Copper resistance protein CopZ</fullName>
    </submittedName>
</protein>
<dbReference type="Pfam" id="PF05573">
    <property type="entry name" value="NosL"/>
    <property type="match status" value="1"/>
</dbReference>
<sequence>MKIAPVIALLFSGLLLTGCSEEKEAAPPAPYALTEDAMGRYCGMNVLEHPGPKGQVIMSQIPEPIWFSSARDTLAFTMLPEEPKDIAAIYVSDMAKATTWEDPGADNWIDARIAFFVIGSGLRGGMGTDEAVPFSTREAADIFAGEHGGRVVSFEEIPRDYVLGSTTDDAEIQSTPENLEEPGKGQTNG</sequence>
<dbReference type="PANTHER" id="PTHR41247">
    <property type="entry name" value="HTH-TYPE TRANSCRIPTIONAL REPRESSOR YCNK"/>
    <property type="match status" value="1"/>
</dbReference>
<proteinExistence type="predicted"/>
<feature type="compositionally biased region" description="Polar residues" evidence="1">
    <location>
        <begin position="164"/>
        <end position="177"/>
    </location>
</feature>
<dbReference type="Gene3D" id="3.30.70.2050">
    <property type="match status" value="1"/>
</dbReference>
<dbReference type="Gene3D" id="3.30.70.2060">
    <property type="match status" value="1"/>
</dbReference>
<evidence type="ECO:0000313" key="3">
    <source>
        <dbReference type="Proteomes" id="UP000262379"/>
    </source>
</evidence>
<gene>
    <name evidence="2" type="ORF">DY251_15865</name>
</gene>